<name>M5FS60_DACPD</name>
<dbReference type="OrthoDB" id="2335338at2759"/>
<dbReference type="PROSITE" id="PS50293">
    <property type="entry name" value="TPR_REGION"/>
    <property type="match status" value="1"/>
</dbReference>
<dbReference type="Pfam" id="PF13181">
    <property type="entry name" value="TPR_8"/>
    <property type="match status" value="1"/>
</dbReference>
<dbReference type="HOGENOM" id="CLU_044224_1_1_1"/>
<evidence type="ECO:0000256" key="2">
    <source>
        <dbReference type="ARBA" id="ARBA00022803"/>
    </source>
</evidence>
<dbReference type="Proteomes" id="UP000030653">
    <property type="component" value="Unassembled WGS sequence"/>
</dbReference>
<dbReference type="Pfam" id="PF00515">
    <property type="entry name" value="TPR_1"/>
    <property type="match status" value="1"/>
</dbReference>
<keyword evidence="6" id="KW-1185">Reference proteome</keyword>
<organism evidence="5 6">
    <name type="scientific">Dacryopinax primogenitus (strain DJM 731)</name>
    <name type="common">Brown rot fungus</name>
    <dbReference type="NCBI Taxonomy" id="1858805"/>
    <lineage>
        <taxon>Eukaryota</taxon>
        <taxon>Fungi</taxon>
        <taxon>Dikarya</taxon>
        <taxon>Basidiomycota</taxon>
        <taxon>Agaricomycotina</taxon>
        <taxon>Dacrymycetes</taxon>
        <taxon>Dacrymycetales</taxon>
        <taxon>Dacrymycetaceae</taxon>
        <taxon>Dacryopinax</taxon>
    </lineage>
</organism>
<dbReference type="EMBL" id="JH795875">
    <property type="protein sequence ID" value="EJT97979.1"/>
    <property type="molecule type" value="Genomic_DNA"/>
</dbReference>
<dbReference type="InterPro" id="IPR011990">
    <property type="entry name" value="TPR-like_helical_dom_sf"/>
</dbReference>
<evidence type="ECO:0000256" key="3">
    <source>
        <dbReference type="PROSITE-ProRule" id="PRU00339"/>
    </source>
</evidence>
<dbReference type="InterPro" id="IPR019734">
    <property type="entry name" value="TPR_rpt"/>
</dbReference>
<dbReference type="SUPFAM" id="SSF48452">
    <property type="entry name" value="TPR-like"/>
    <property type="match status" value="1"/>
</dbReference>
<proteinExistence type="predicted"/>
<feature type="repeat" description="TPR" evidence="3">
    <location>
        <begin position="24"/>
        <end position="57"/>
    </location>
</feature>
<keyword evidence="1" id="KW-0677">Repeat</keyword>
<feature type="compositionally biased region" description="Acidic residues" evidence="4">
    <location>
        <begin position="108"/>
        <end position="117"/>
    </location>
</feature>
<dbReference type="GO" id="GO:0016020">
    <property type="term" value="C:membrane"/>
    <property type="evidence" value="ECO:0007669"/>
    <property type="project" value="TreeGrafter"/>
</dbReference>
<sequence length="208" mass="21635">MSAKKYQEAIDAYTSSIALDGTNPVYFSNRAAAYSSLGDHNAAAEDAERALAADPKFSKAYSRLGHARYSMKQYAKAADAFRKGLVLDPSNANMKSGLENAEARVSEGADEDDEDEDPRQTAPAPAAAAPGGFDFSRAAEMLGGMGGGRGGGAGGGMPDLAGLMNNPQVMQAAQQMMANGGLEQVMNNPMMRNLAQQFMQGQGRGGGA</sequence>
<dbReference type="AlphaFoldDB" id="M5FS60"/>
<dbReference type="GO" id="GO:0072380">
    <property type="term" value="C:TRC complex"/>
    <property type="evidence" value="ECO:0007669"/>
    <property type="project" value="TreeGrafter"/>
</dbReference>
<dbReference type="GO" id="GO:0060090">
    <property type="term" value="F:molecular adaptor activity"/>
    <property type="evidence" value="ECO:0007669"/>
    <property type="project" value="TreeGrafter"/>
</dbReference>
<dbReference type="RefSeq" id="XP_040624877.1">
    <property type="nucleotide sequence ID" value="XM_040773897.1"/>
</dbReference>
<dbReference type="PANTHER" id="PTHR45831">
    <property type="entry name" value="LD24721P"/>
    <property type="match status" value="1"/>
</dbReference>
<gene>
    <name evidence="5" type="ORF">DACRYDRAFT_24887</name>
</gene>
<protein>
    <submittedName>
        <fullName evidence="5">TPR-like protein</fullName>
    </submittedName>
</protein>
<dbReference type="InterPro" id="IPR047150">
    <property type="entry name" value="SGT"/>
</dbReference>
<dbReference type="PANTHER" id="PTHR45831:SF2">
    <property type="entry name" value="LD24721P"/>
    <property type="match status" value="1"/>
</dbReference>
<feature type="region of interest" description="Disordered" evidence="4">
    <location>
        <begin position="89"/>
        <end position="132"/>
    </location>
</feature>
<feature type="repeat" description="TPR" evidence="3">
    <location>
        <begin position="58"/>
        <end position="91"/>
    </location>
</feature>
<dbReference type="PROSITE" id="PS50005">
    <property type="entry name" value="TPR"/>
    <property type="match status" value="2"/>
</dbReference>
<dbReference type="Gene3D" id="1.10.260.100">
    <property type="match status" value="1"/>
</dbReference>
<reference evidence="5 6" key="1">
    <citation type="journal article" date="2012" name="Science">
        <title>The Paleozoic origin of enzymatic lignin decomposition reconstructed from 31 fungal genomes.</title>
        <authorList>
            <person name="Floudas D."/>
            <person name="Binder M."/>
            <person name="Riley R."/>
            <person name="Barry K."/>
            <person name="Blanchette R.A."/>
            <person name="Henrissat B."/>
            <person name="Martinez A.T."/>
            <person name="Otillar R."/>
            <person name="Spatafora J.W."/>
            <person name="Yadav J.S."/>
            <person name="Aerts A."/>
            <person name="Benoit I."/>
            <person name="Boyd A."/>
            <person name="Carlson A."/>
            <person name="Copeland A."/>
            <person name="Coutinho P.M."/>
            <person name="de Vries R.P."/>
            <person name="Ferreira P."/>
            <person name="Findley K."/>
            <person name="Foster B."/>
            <person name="Gaskell J."/>
            <person name="Glotzer D."/>
            <person name="Gorecki P."/>
            <person name="Heitman J."/>
            <person name="Hesse C."/>
            <person name="Hori C."/>
            <person name="Igarashi K."/>
            <person name="Jurgens J.A."/>
            <person name="Kallen N."/>
            <person name="Kersten P."/>
            <person name="Kohler A."/>
            <person name="Kuees U."/>
            <person name="Kumar T.K.A."/>
            <person name="Kuo A."/>
            <person name="LaButti K."/>
            <person name="Larrondo L.F."/>
            <person name="Lindquist E."/>
            <person name="Ling A."/>
            <person name="Lombard V."/>
            <person name="Lucas S."/>
            <person name="Lundell T."/>
            <person name="Martin R."/>
            <person name="McLaughlin D.J."/>
            <person name="Morgenstern I."/>
            <person name="Morin E."/>
            <person name="Murat C."/>
            <person name="Nagy L.G."/>
            <person name="Nolan M."/>
            <person name="Ohm R.A."/>
            <person name="Patyshakuliyeva A."/>
            <person name="Rokas A."/>
            <person name="Ruiz-Duenas F.J."/>
            <person name="Sabat G."/>
            <person name="Salamov A."/>
            <person name="Samejima M."/>
            <person name="Schmutz J."/>
            <person name="Slot J.C."/>
            <person name="St John F."/>
            <person name="Stenlid J."/>
            <person name="Sun H."/>
            <person name="Sun S."/>
            <person name="Syed K."/>
            <person name="Tsang A."/>
            <person name="Wiebenga A."/>
            <person name="Young D."/>
            <person name="Pisabarro A."/>
            <person name="Eastwood D.C."/>
            <person name="Martin F."/>
            <person name="Cullen D."/>
            <person name="Grigoriev I.V."/>
            <person name="Hibbett D.S."/>
        </authorList>
    </citation>
    <scope>NUCLEOTIDE SEQUENCE [LARGE SCALE GENOMIC DNA]</scope>
    <source>
        <strain evidence="5 6">DJM-731 SS1</strain>
    </source>
</reference>
<dbReference type="GO" id="GO:0006620">
    <property type="term" value="P:post-translational protein targeting to endoplasmic reticulum membrane"/>
    <property type="evidence" value="ECO:0007669"/>
    <property type="project" value="TreeGrafter"/>
</dbReference>
<keyword evidence="2 3" id="KW-0802">TPR repeat</keyword>
<evidence type="ECO:0000313" key="5">
    <source>
        <dbReference type="EMBL" id="EJT97979.1"/>
    </source>
</evidence>
<dbReference type="SMART" id="SM00028">
    <property type="entry name" value="TPR"/>
    <property type="match status" value="2"/>
</dbReference>
<accession>M5FS60</accession>
<evidence type="ECO:0000313" key="6">
    <source>
        <dbReference type="Proteomes" id="UP000030653"/>
    </source>
</evidence>
<evidence type="ECO:0000256" key="4">
    <source>
        <dbReference type="SAM" id="MobiDB-lite"/>
    </source>
</evidence>
<dbReference type="Gene3D" id="1.25.40.10">
    <property type="entry name" value="Tetratricopeptide repeat domain"/>
    <property type="match status" value="1"/>
</dbReference>
<dbReference type="STRING" id="1858805.M5FS60"/>
<dbReference type="GeneID" id="63688959"/>
<evidence type="ECO:0000256" key="1">
    <source>
        <dbReference type="ARBA" id="ARBA00022737"/>
    </source>
</evidence>